<dbReference type="PATRIC" id="fig|1348663.4.peg.4008"/>
<dbReference type="AlphaFoldDB" id="A0A066Z1Y9"/>
<dbReference type="OrthoDB" id="3874016at2"/>
<organism evidence="1 2">
    <name type="scientific">Kitasatospora cheerisanensis KCTC 2395</name>
    <dbReference type="NCBI Taxonomy" id="1348663"/>
    <lineage>
        <taxon>Bacteria</taxon>
        <taxon>Bacillati</taxon>
        <taxon>Actinomycetota</taxon>
        <taxon>Actinomycetes</taxon>
        <taxon>Kitasatosporales</taxon>
        <taxon>Streptomycetaceae</taxon>
        <taxon>Kitasatospora</taxon>
    </lineage>
</organism>
<proteinExistence type="predicted"/>
<protein>
    <submittedName>
        <fullName evidence="1">Uncharacterized protein</fullName>
    </submittedName>
</protein>
<keyword evidence="2" id="KW-1185">Reference proteome</keyword>
<dbReference type="HOGENOM" id="CLU_2990700_0_0_11"/>
<evidence type="ECO:0000313" key="2">
    <source>
        <dbReference type="Proteomes" id="UP000027178"/>
    </source>
</evidence>
<sequence length="57" mass="5866">MIDPRPTEPDAGDIPMLLVDTGNGPTNPAEGQLLAELFGPPNAQGVYGAPTFEGSTQ</sequence>
<evidence type="ECO:0000313" key="1">
    <source>
        <dbReference type="EMBL" id="KDN84366.1"/>
    </source>
</evidence>
<name>A0A066Z1Y9_9ACTN</name>
<dbReference type="RefSeq" id="WP_157032111.1">
    <property type="nucleotide sequence ID" value="NZ_KK853997.1"/>
</dbReference>
<dbReference type="Proteomes" id="UP000027178">
    <property type="component" value="Unassembled WGS sequence"/>
</dbReference>
<reference evidence="1 2" key="1">
    <citation type="submission" date="2014-05" db="EMBL/GenBank/DDBJ databases">
        <title>Draft Genome Sequence of Kitasatospora cheerisanensis KCTC 2395.</title>
        <authorList>
            <person name="Nam D.H."/>
        </authorList>
    </citation>
    <scope>NUCLEOTIDE SEQUENCE [LARGE SCALE GENOMIC DNA]</scope>
    <source>
        <strain evidence="1 2">KCTC 2395</strain>
    </source>
</reference>
<gene>
    <name evidence="1" type="ORF">KCH_41570</name>
</gene>
<comment type="caution">
    <text evidence="1">The sequence shown here is derived from an EMBL/GenBank/DDBJ whole genome shotgun (WGS) entry which is preliminary data.</text>
</comment>
<dbReference type="EMBL" id="JNBY01000093">
    <property type="protein sequence ID" value="KDN84366.1"/>
    <property type="molecule type" value="Genomic_DNA"/>
</dbReference>
<accession>A0A066Z1Y9</accession>